<dbReference type="WBParaSite" id="SSLN_0001592601-mRNA-1">
    <property type="protein sequence ID" value="SSLN_0001592601-mRNA-1"/>
    <property type="gene ID" value="SSLN_0001592601"/>
</dbReference>
<protein>
    <submittedName>
        <fullName evidence="2 4">Uncharacterized protein</fullName>
    </submittedName>
</protein>
<dbReference type="Proteomes" id="UP000275846">
    <property type="component" value="Unassembled WGS sequence"/>
</dbReference>
<accession>A0A183TFV1</accession>
<name>A0A183TFV1_SCHSO</name>
<dbReference type="EMBL" id="UYSU01039849">
    <property type="protein sequence ID" value="VDM01735.1"/>
    <property type="molecule type" value="Genomic_DNA"/>
</dbReference>
<evidence type="ECO:0000313" key="3">
    <source>
        <dbReference type="Proteomes" id="UP000275846"/>
    </source>
</evidence>
<organism evidence="4">
    <name type="scientific">Schistocephalus solidus</name>
    <name type="common">Tapeworm</name>
    <dbReference type="NCBI Taxonomy" id="70667"/>
    <lineage>
        <taxon>Eukaryota</taxon>
        <taxon>Metazoa</taxon>
        <taxon>Spiralia</taxon>
        <taxon>Lophotrochozoa</taxon>
        <taxon>Platyhelminthes</taxon>
        <taxon>Cestoda</taxon>
        <taxon>Eucestoda</taxon>
        <taxon>Diphyllobothriidea</taxon>
        <taxon>Diphyllobothriidae</taxon>
        <taxon>Schistocephalus</taxon>
    </lineage>
</organism>
<dbReference type="AlphaFoldDB" id="A0A183TFV1"/>
<proteinExistence type="predicted"/>
<reference evidence="4" key="1">
    <citation type="submission" date="2016-06" db="UniProtKB">
        <authorList>
            <consortium name="WormBaseParasite"/>
        </authorList>
    </citation>
    <scope>IDENTIFICATION</scope>
</reference>
<keyword evidence="3" id="KW-1185">Reference proteome</keyword>
<sequence length="284" mass="31378">MAIRVSLIFAGNIHLSKMLLSTCLFYFPGADFLSAGAPVASKPLKRAVRFFTHTLASIGFPTTTAAVSKPKSCSNVACSRQPHPSGRDCQRYLFPSSPSMYQSYAAHGHQRHSHHPYHRISRNSKSEAVAATTAVGFSRYHRNRRGGGAVWCTWRDSRVYSSHRLAKTIELEPTGIIKGFPKSSSSSGSMSSASSQQQKPAQETYPSSLLANSSPEARCHNTRIDEGSQWISRASQVFGWLQATVWNRHGIHLNTKLKIYKAVVLTTILYGAKTWTVYSNQAEN</sequence>
<feature type="region of interest" description="Disordered" evidence="1">
    <location>
        <begin position="177"/>
        <end position="214"/>
    </location>
</feature>
<evidence type="ECO:0000313" key="2">
    <source>
        <dbReference type="EMBL" id="VDM01735.1"/>
    </source>
</evidence>
<dbReference type="OrthoDB" id="7487361at2759"/>
<feature type="compositionally biased region" description="Low complexity" evidence="1">
    <location>
        <begin position="183"/>
        <end position="195"/>
    </location>
</feature>
<feature type="compositionally biased region" description="Polar residues" evidence="1">
    <location>
        <begin position="196"/>
        <end position="214"/>
    </location>
</feature>
<evidence type="ECO:0000313" key="4">
    <source>
        <dbReference type="WBParaSite" id="SSLN_0001592601-mRNA-1"/>
    </source>
</evidence>
<reference evidence="2 3" key="2">
    <citation type="submission" date="2018-11" db="EMBL/GenBank/DDBJ databases">
        <authorList>
            <consortium name="Pathogen Informatics"/>
        </authorList>
    </citation>
    <scope>NUCLEOTIDE SEQUENCE [LARGE SCALE GENOMIC DNA]</scope>
    <source>
        <strain evidence="2 3">NST_G2</strain>
    </source>
</reference>
<evidence type="ECO:0000256" key="1">
    <source>
        <dbReference type="SAM" id="MobiDB-lite"/>
    </source>
</evidence>
<gene>
    <name evidence="2" type="ORF">SSLN_LOCUS15349</name>
</gene>